<dbReference type="EMBL" id="HE573027">
    <property type="protein sequence ID" value="CCC52884.1"/>
    <property type="molecule type" value="Genomic_DNA"/>
</dbReference>
<sequence>MGKRDGAFRLAFRTPPPRIHLPRPVSARNPVSRALGKGNVGTRRPNALFTQRPIDKRRHTHQRIRMRAAFRNVHRFRVADGNVQMLRGHSGKGTERLWGATRRPAILKQKRPPSAHGRVGRQCVRRGLTPSRCGVLAPMCVRGFSNFCVHRVPSQLSKAHSPPPASRKPLARPSARRICSSKMSCFPFCTCCWRVCRDVSFA</sequence>
<evidence type="ECO:0000313" key="2">
    <source>
        <dbReference type="EMBL" id="CCC52884.1"/>
    </source>
</evidence>
<organism evidence="2">
    <name type="scientific">Trypanosoma vivax (strain Y486)</name>
    <dbReference type="NCBI Taxonomy" id="1055687"/>
    <lineage>
        <taxon>Eukaryota</taxon>
        <taxon>Discoba</taxon>
        <taxon>Euglenozoa</taxon>
        <taxon>Kinetoplastea</taxon>
        <taxon>Metakinetoplastina</taxon>
        <taxon>Trypanosomatida</taxon>
        <taxon>Trypanosomatidae</taxon>
        <taxon>Trypanosoma</taxon>
        <taxon>Duttonella</taxon>
    </lineage>
</organism>
<gene>
    <name evidence="2" type="ORF">TVY486_1103680</name>
</gene>
<proteinExistence type="predicted"/>
<dbReference type="VEuPathDB" id="TriTrypDB:TvY486_1103680"/>
<protein>
    <submittedName>
        <fullName evidence="2">Uncharacterized protein</fullName>
    </submittedName>
</protein>
<feature type="region of interest" description="Disordered" evidence="1">
    <location>
        <begin position="14"/>
        <end position="45"/>
    </location>
</feature>
<name>G0UAP9_TRYVY</name>
<dbReference type="AlphaFoldDB" id="G0UAP9"/>
<reference evidence="2" key="1">
    <citation type="journal article" date="2012" name="Proc. Natl. Acad. Sci. U.S.A.">
        <title>Antigenic diversity is generated by distinct evolutionary mechanisms in African trypanosome species.</title>
        <authorList>
            <person name="Jackson A.P."/>
            <person name="Berry A."/>
            <person name="Aslett M."/>
            <person name="Allison H.C."/>
            <person name="Burton P."/>
            <person name="Vavrova-Anderson J."/>
            <person name="Brown R."/>
            <person name="Browne H."/>
            <person name="Corton N."/>
            <person name="Hauser H."/>
            <person name="Gamble J."/>
            <person name="Gilderthorp R."/>
            <person name="Marcello L."/>
            <person name="McQuillan J."/>
            <person name="Otto T.D."/>
            <person name="Quail M.A."/>
            <person name="Sanders M.J."/>
            <person name="van Tonder A."/>
            <person name="Ginger M.L."/>
            <person name="Field M.C."/>
            <person name="Barry J.D."/>
            <person name="Hertz-Fowler C."/>
            <person name="Berriman M."/>
        </authorList>
    </citation>
    <scope>NUCLEOTIDE SEQUENCE</scope>
    <source>
        <strain evidence="2">Y486</strain>
    </source>
</reference>
<accession>G0UAP9</accession>
<evidence type="ECO:0000256" key="1">
    <source>
        <dbReference type="SAM" id="MobiDB-lite"/>
    </source>
</evidence>